<evidence type="ECO:0000313" key="2">
    <source>
        <dbReference type="EMBL" id="GAA1965489.1"/>
    </source>
</evidence>
<feature type="signal peptide" evidence="1">
    <location>
        <begin position="1"/>
        <end position="21"/>
    </location>
</feature>
<comment type="caution">
    <text evidence="2">The sequence shown here is derived from an EMBL/GenBank/DDBJ whole genome shotgun (WGS) entry which is preliminary data.</text>
</comment>
<feature type="chain" id="PRO_5047043179" evidence="1">
    <location>
        <begin position="22"/>
        <end position="147"/>
    </location>
</feature>
<dbReference type="Proteomes" id="UP001500013">
    <property type="component" value="Unassembled WGS sequence"/>
</dbReference>
<proteinExistence type="predicted"/>
<name>A0ABP5CM48_9MICO</name>
<organism evidence="2 3">
    <name type="scientific">Terrabacter lapilli</name>
    <dbReference type="NCBI Taxonomy" id="436231"/>
    <lineage>
        <taxon>Bacteria</taxon>
        <taxon>Bacillati</taxon>
        <taxon>Actinomycetota</taxon>
        <taxon>Actinomycetes</taxon>
        <taxon>Micrococcales</taxon>
        <taxon>Intrasporangiaceae</taxon>
        <taxon>Terrabacter</taxon>
    </lineage>
</organism>
<sequence>MRNAKSAGLLAVCLLSVPALGACAKSAAAPESDPPAVVETVPGSDVKTVQLTDDAAQAAGISTAPVTQASAPGQLRIPYSAVMYYLDGSTWTYQVQAKNTFRRVPIRVQSISGQVATLTAGPPVGSQVVTVGAPEVLGAELEISGEQ</sequence>
<dbReference type="Gene3D" id="2.40.420.20">
    <property type="match status" value="1"/>
</dbReference>
<gene>
    <name evidence="2" type="ORF">GCM10009817_01590</name>
</gene>
<reference evidence="3" key="1">
    <citation type="journal article" date="2019" name="Int. J. Syst. Evol. Microbiol.">
        <title>The Global Catalogue of Microorganisms (GCM) 10K type strain sequencing project: providing services to taxonomists for standard genome sequencing and annotation.</title>
        <authorList>
            <consortium name="The Broad Institute Genomics Platform"/>
            <consortium name="The Broad Institute Genome Sequencing Center for Infectious Disease"/>
            <person name="Wu L."/>
            <person name="Ma J."/>
        </authorList>
    </citation>
    <scope>NUCLEOTIDE SEQUENCE [LARGE SCALE GENOMIC DNA]</scope>
    <source>
        <strain evidence="3">JCM 15628</strain>
    </source>
</reference>
<dbReference type="RefSeq" id="WP_344057441.1">
    <property type="nucleotide sequence ID" value="NZ_BAAAPU010000001.1"/>
</dbReference>
<protein>
    <submittedName>
        <fullName evidence="2">Uncharacterized protein</fullName>
    </submittedName>
</protein>
<dbReference type="EMBL" id="BAAAPU010000001">
    <property type="protein sequence ID" value="GAA1965489.1"/>
    <property type="molecule type" value="Genomic_DNA"/>
</dbReference>
<accession>A0ABP5CM48</accession>
<dbReference type="PROSITE" id="PS51257">
    <property type="entry name" value="PROKAR_LIPOPROTEIN"/>
    <property type="match status" value="1"/>
</dbReference>
<keyword evidence="1" id="KW-0732">Signal</keyword>
<evidence type="ECO:0000313" key="3">
    <source>
        <dbReference type="Proteomes" id="UP001500013"/>
    </source>
</evidence>
<evidence type="ECO:0000256" key="1">
    <source>
        <dbReference type="SAM" id="SignalP"/>
    </source>
</evidence>
<keyword evidence="3" id="KW-1185">Reference proteome</keyword>